<evidence type="ECO:0000313" key="4">
    <source>
        <dbReference type="Proteomes" id="UP000244309"/>
    </source>
</evidence>
<dbReference type="VEuPathDB" id="FungiDB:CXQ85_003888"/>
<dbReference type="GeneID" id="37009218"/>
<keyword evidence="4" id="KW-1185">Reference proteome</keyword>
<sequence length="884" mass="99786">MHHPNYSSSSLNDHNLYEISIGNGGPASSKKSRSGPVKRVGSMSSLPSLNESKRPGEYYIQKISSSSVSLNNAPVKTPKKPSIHPLPVSQDSFRQYSGPYSAADVSTVSNHSDDASSDGSSQFDCPDSRLSSMTSNSLCSNRGSHGSQKSDIKPTPCDDTIEDASDEASDELGQMNSSISTITLRSESRSASYSGNSHSKPLPPVFPRKDSASDLSSAPRPGAPKLRSASTSSILPQKPGPKPNLQRVNTSTSNFSLTRSKTRYYNPKETKERKQLRKKLYDDNDDDDEILPNDLDLVFNVPVIKNHAEIYMSRRGSSSSSLSRKDLVNSDDDRFSSFNHTASMKPCPLPGKLSHPNLSVETSLPTMHEQEERSARRSPTEIQEESDEFDNSFSFNNDGEISQNISDFYNQRSVSYSKIVKESREQQMIYKLPNYIKSQSSVDDLSLFSPEKLDAVDQSRPIHLPPKSMNEKSKHSKEFHRFLSNYELNTKNQTQSRKRSCESFILNQQSWFKLMVTVGEPKEFTKKLTNERVNLRKLNWESLVSDKFRFDYFMKVLTTNLGSDVATKIQESYQSSEKRFSQLSDKMISNKNCLFDRIINDVLQRPLFSTFMVEAASTETSFDAQQFKDNFRHLLYMKSLSEGGLKKHHEIFFIPVFLILFQSYETVANIFVLIEMFDKSILTDDVIADVNKYFGRFSNLSSMSSSSMPYKILSKFESLQEFEYLNFTSFFDIMIQLNDKLPLSLSAPSTPIIAQGAFGPLSSAKHSSEFSEQERNSSSGPNSVESFSELDMKSSFSSSSSMSLIGIFLQLLVIYSNSPKSKNKNISKIFQGFLLTIFKYYHINWNSYAELVRSNKSIKLNNSSDQTCNLESFVDKWKDIFNKM</sequence>
<gene>
    <name evidence="3" type="ORF">CXQ85_003888</name>
</gene>
<feature type="compositionally biased region" description="Acidic residues" evidence="1">
    <location>
        <begin position="159"/>
        <end position="170"/>
    </location>
</feature>
<feature type="compositionally biased region" description="Polar residues" evidence="1">
    <location>
        <begin position="1"/>
        <end position="13"/>
    </location>
</feature>
<comment type="caution">
    <text evidence="3">The sequence shown here is derived from an EMBL/GenBank/DDBJ whole genome shotgun (WGS) entry which is preliminary data.</text>
</comment>
<evidence type="ECO:0000259" key="2">
    <source>
        <dbReference type="Pfam" id="PF22874"/>
    </source>
</evidence>
<feature type="compositionally biased region" description="Polar residues" evidence="1">
    <location>
        <begin position="246"/>
        <end position="259"/>
    </location>
</feature>
<evidence type="ECO:0000256" key="1">
    <source>
        <dbReference type="SAM" id="MobiDB-lite"/>
    </source>
</evidence>
<dbReference type="InterPro" id="IPR053949">
    <property type="entry name" value="SBE2/SBE22_M"/>
</dbReference>
<feature type="compositionally biased region" description="Polar residues" evidence="1">
    <location>
        <begin position="174"/>
        <end position="199"/>
    </location>
</feature>
<dbReference type="OrthoDB" id="289721at2759"/>
<feature type="region of interest" description="Disordered" evidence="1">
    <location>
        <begin position="339"/>
        <end position="395"/>
    </location>
</feature>
<dbReference type="AlphaFoldDB" id="A0A2V1B0C3"/>
<dbReference type="STRING" id="45357.A0A2V1B0C3"/>
<dbReference type="Proteomes" id="UP000244309">
    <property type="component" value="Unassembled WGS sequence"/>
</dbReference>
<name>A0A2V1B0C3_9ASCO</name>
<dbReference type="RefSeq" id="XP_025344538.1">
    <property type="nucleotide sequence ID" value="XM_025487522.1"/>
</dbReference>
<proteinExistence type="predicted"/>
<feature type="compositionally biased region" description="Polar residues" evidence="1">
    <location>
        <begin position="117"/>
        <end position="149"/>
    </location>
</feature>
<evidence type="ECO:0000313" key="3">
    <source>
        <dbReference type="EMBL" id="PVH23598.1"/>
    </source>
</evidence>
<accession>A0A2V1B0C3</accession>
<feature type="region of interest" description="Disordered" evidence="1">
    <location>
        <begin position="1"/>
        <end position="289"/>
    </location>
</feature>
<organism evidence="3 4">
    <name type="scientific">Candidozyma haemuli</name>
    <dbReference type="NCBI Taxonomy" id="45357"/>
    <lineage>
        <taxon>Eukaryota</taxon>
        <taxon>Fungi</taxon>
        <taxon>Dikarya</taxon>
        <taxon>Ascomycota</taxon>
        <taxon>Saccharomycotina</taxon>
        <taxon>Pichiomycetes</taxon>
        <taxon>Metschnikowiaceae</taxon>
        <taxon>Candidozyma</taxon>
    </lineage>
</organism>
<feature type="compositionally biased region" description="Polar residues" evidence="1">
    <location>
        <begin position="62"/>
        <end position="74"/>
    </location>
</feature>
<protein>
    <recommendedName>
        <fullName evidence="2">SBE2/SBE22 middle domain-containing protein</fullName>
    </recommendedName>
</protein>
<feature type="domain" description="SBE2/SBE22 middle" evidence="2">
    <location>
        <begin position="400"/>
        <end position="489"/>
    </location>
</feature>
<feature type="compositionally biased region" description="Polar residues" evidence="1">
    <location>
        <begin position="356"/>
        <end position="365"/>
    </location>
</feature>
<feature type="compositionally biased region" description="Basic and acidic residues" evidence="1">
    <location>
        <begin position="368"/>
        <end position="379"/>
    </location>
</feature>
<dbReference type="EMBL" id="PKFO01000011">
    <property type="protein sequence ID" value="PVH23598.1"/>
    <property type="molecule type" value="Genomic_DNA"/>
</dbReference>
<reference evidence="3 4" key="1">
    <citation type="submission" date="2017-12" db="EMBL/GenBank/DDBJ databases">
        <title>Genome Sequence of a Multidrug-Resistant Candida haemulonii Isolate from a Patient with Chronic Leg Ulcers in Israel.</title>
        <authorList>
            <person name="Chow N.A."/>
            <person name="Gade L."/>
            <person name="Batra D."/>
            <person name="Rowe L.A."/>
            <person name="Ben-Ami R."/>
            <person name="Loparev V.N."/>
            <person name="Litvintseva A.P."/>
        </authorList>
    </citation>
    <scope>NUCLEOTIDE SEQUENCE [LARGE SCALE GENOMIC DNA]</scope>
    <source>
        <strain evidence="3 4">B11899</strain>
    </source>
</reference>
<dbReference type="Pfam" id="PF22874">
    <property type="entry name" value="SBE2_M"/>
    <property type="match status" value="1"/>
</dbReference>